<evidence type="ECO:0000313" key="2">
    <source>
        <dbReference type="Proteomes" id="UP001172386"/>
    </source>
</evidence>
<dbReference type="Proteomes" id="UP001172386">
    <property type="component" value="Unassembled WGS sequence"/>
</dbReference>
<comment type="caution">
    <text evidence="1">The sequence shown here is derived from an EMBL/GenBank/DDBJ whole genome shotgun (WGS) entry which is preliminary data.</text>
</comment>
<dbReference type="EMBL" id="JAPDRQ010000359">
    <property type="protein sequence ID" value="KAJ9650293.1"/>
    <property type="molecule type" value="Genomic_DNA"/>
</dbReference>
<reference evidence="1" key="1">
    <citation type="submission" date="2022-10" db="EMBL/GenBank/DDBJ databases">
        <title>Culturing micro-colonial fungi from biological soil crusts in the Mojave desert and describing Neophaeococcomyces mojavensis, and introducing the new genera and species Taxawa tesnikishii.</title>
        <authorList>
            <person name="Kurbessoian T."/>
            <person name="Stajich J.E."/>
        </authorList>
    </citation>
    <scope>NUCLEOTIDE SEQUENCE</scope>
    <source>
        <strain evidence="1">JES_112</strain>
    </source>
</reference>
<evidence type="ECO:0000313" key="1">
    <source>
        <dbReference type="EMBL" id="KAJ9650293.1"/>
    </source>
</evidence>
<accession>A0ACC2ZRS8</accession>
<keyword evidence="2" id="KW-1185">Reference proteome</keyword>
<sequence>MSNYELNGAPLDVHAPDSRRRLAAAHSAHERPLCLCRRPPIPMYIAKLQEAFIVKRMPGTGSKHSPDCESYDPPAELSGLGEVMDRAIKEDPENGETTLKLAFSMSKGASRNAPVPGDGETTTVKSDGTKLTLRSVLHYLWDQAGFNRWTPAMAGKRSYPVVRRHLLQAASDKRAKNAPLSDSLFIPEPFSQQEADGIAERARRLFRSIAGVRGGVRKLMIVVAEVKQFDDARFGKKVTFKHLPSQPFYMDAKFGEKLQKTFGNEIDMWNADEGAHLMLVGTFSVLESGFPQLEEAALMAVNSNWIPFETLDDHLLLQRLHADGRRFIKGLRFNLSNKKPLATVVTSDTSPNPVALYVVAPESEEDHLAALSALVKDSSLSAWFWRADEAMPPLPEIEGFESQSLDLEGV</sequence>
<proteinExistence type="predicted"/>
<organism evidence="1 2">
    <name type="scientific">Neophaeococcomyces mojaviensis</name>
    <dbReference type="NCBI Taxonomy" id="3383035"/>
    <lineage>
        <taxon>Eukaryota</taxon>
        <taxon>Fungi</taxon>
        <taxon>Dikarya</taxon>
        <taxon>Ascomycota</taxon>
        <taxon>Pezizomycotina</taxon>
        <taxon>Eurotiomycetes</taxon>
        <taxon>Chaetothyriomycetidae</taxon>
        <taxon>Chaetothyriales</taxon>
        <taxon>Chaetothyriales incertae sedis</taxon>
        <taxon>Neophaeococcomyces</taxon>
    </lineage>
</organism>
<protein>
    <submittedName>
        <fullName evidence="1">Uncharacterized protein</fullName>
    </submittedName>
</protein>
<gene>
    <name evidence="1" type="ORF">H2198_010393</name>
</gene>
<name>A0ACC2ZRS8_9EURO</name>